<gene>
    <name evidence="2" type="ORF">E2R65_00580</name>
    <name evidence="1" type="ORF">GGR35_000891</name>
</gene>
<keyword evidence="4" id="KW-1185">Reference proteome</keyword>
<comment type="caution">
    <text evidence="2">The sequence shown here is derived from an EMBL/GenBank/DDBJ whole genome shotgun (WGS) entry which is preliminary data.</text>
</comment>
<accession>A0A4Y8AJK2</accession>
<proteinExistence type="predicted"/>
<dbReference type="AlphaFoldDB" id="A0A4Y8AJK2"/>
<organism evidence="2 3">
    <name type="scientific">Mucilaginibacter phyllosphaerae</name>
    <dbReference type="NCBI Taxonomy" id="1812349"/>
    <lineage>
        <taxon>Bacteria</taxon>
        <taxon>Pseudomonadati</taxon>
        <taxon>Bacteroidota</taxon>
        <taxon>Sphingobacteriia</taxon>
        <taxon>Sphingobacteriales</taxon>
        <taxon>Sphingobacteriaceae</taxon>
        <taxon>Mucilaginibacter</taxon>
    </lineage>
</organism>
<evidence type="ECO:0000313" key="3">
    <source>
        <dbReference type="Proteomes" id="UP000297248"/>
    </source>
</evidence>
<dbReference type="EMBL" id="JACIEG010000001">
    <property type="protein sequence ID" value="MBB3968305.1"/>
    <property type="molecule type" value="Genomic_DNA"/>
</dbReference>
<evidence type="ECO:0000313" key="1">
    <source>
        <dbReference type="EMBL" id="MBB3968305.1"/>
    </source>
</evidence>
<dbReference type="Proteomes" id="UP000297248">
    <property type="component" value="Unassembled WGS sequence"/>
</dbReference>
<sequence length="89" mass="9988">MITVLVIVNPAQAPHEKKGEHPAQSCFFALPACPVLTTASQSLSVQHGLTDRKITINENRMQSSFTGQKYQLNKYVAANYISYRHIKKQ</sequence>
<name>A0A4Y8AJK2_9SPHI</name>
<protein>
    <submittedName>
        <fullName evidence="2">Uncharacterized protein</fullName>
    </submittedName>
</protein>
<dbReference type="EMBL" id="SNQG01000001">
    <property type="protein sequence ID" value="TEW68695.1"/>
    <property type="molecule type" value="Genomic_DNA"/>
</dbReference>
<reference evidence="1 4" key="3">
    <citation type="submission" date="2020-08" db="EMBL/GenBank/DDBJ databases">
        <title>Genomic Encyclopedia of Type Strains, Phase IV (KMG-IV): sequencing the most valuable type-strain genomes for metagenomic binning, comparative biology and taxonomic classification.</title>
        <authorList>
            <person name="Goeker M."/>
        </authorList>
    </citation>
    <scope>NUCLEOTIDE SEQUENCE [LARGE SCALE GENOMIC DNA]</scope>
    <source>
        <strain evidence="1 4">DSM 100995</strain>
    </source>
</reference>
<reference evidence="2 3" key="1">
    <citation type="journal article" date="2016" name="Int. J. Syst. Evol. Microbiol.">
        <title>Proposal of Mucilaginibacter phyllosphaerae sp. nov. isolated from the phyllosphere of Galium album.</title>
        <authorList>
            <person name="Aydogan E.L."/>
            <person name="Busse H.J."/>
            <person name="Moser G."/>
            <person name="Muller C."/>
            <person name="Kampfer P."/>
            <person name="Glaeser S.P."/>
        </authorList>
    </citation>
    <scope>NUCLEOTIDE SEQUENCE [LARGE SCALE GENOMIC DNA]</scope>
    <source>
        <strain evidence="2 3">PP-F2FG21</strain>
    </source>
</reference>
<evidence type="ECO:0000313" key="4">
    <source>
        <dbReference type="Proteomes" id="UP000583101"/>
    </source>
</evidence>
<dbReference type="Proteomes" id="UP000583101">
    <property type="component" value="Unassembled WGS sequence"/>
</dbReference>
<reference evidence="2" key="2">
    <citation type="submission" date="2019-03" db="EMBL/GenBank/DDBJ databases">
        <authorList>
            <person name="Yan Y.-Q."/>
            <person name="Du Z.-J."/>
        </authorList>
    </citation>
    <scope>NUCLEOTIDE SEQUENCE</scope>
    <source>
        <strain evidence="2">PP-F2FG21</strain>
    </source>
</reference>
<evidence type="ECO:0000313" key="2">
    <source>
        <dbReference type="EMBL" id="TEW68695.1"/>
    </source>
</evidence>